<feature type="compositionally biased region" description="Basic residues" evidence="9">
    <location>
        <begin position="788"/>
        <end position="797"/>
    </location>
</feature>
<dbReference type="FunCoup" id="K5WXI4">
    <property type="interactions" value="747"/>
</dbReference>
<dbReference type="STRING" id="597362.K5WXI4"/>
<evidence type="ECO:0000256" key="7">
    <source>
        <dbReference type="ARBA" id="ARBA00023242"/>
    </source>
</evidence>
<dbReference type="InterPro" id="IPR002121">
    <property type="entry name" value="HRDC_dom"/>
</dbReference>
<evidence type="ECO:0000256" key="4">
    <source>
        <dbReference type="ARBA" id="ARBA00022801"/>
    </source>
</evidence>
<comment type="subcellular location">
    <subcellularLocation>
        <location evidence="1">Nucleus</location>
    </subcellularLocation>
</comment>
<evidence type="ECO:0000256" key="2">
    <source>
        <dbReference type="ARBA" id="ARBA00022552"/>
    </source>
</evidence>
<evidence type="ECO:0000256" key="9">
    <source>
        <dbReference type="SAM" id="MobiDB-lite"/>
    </source>
</evidence>
<keyword evidence="12" id="KW-1185">Reference proteome</keyword>
<dbReference type="GO" id="GO:0071040">
    <property type="term" value="P:nuclear polyadenylation-dependent antisense transcript catabolic process"/>
    <property type="evidence" value="ECO:0007669"/>
    <property type="project" value="TreeGrafter"/>
</dbReference>
<dbReference type="OrthoDB" id="2250022at2759"/>
<dbReference type="GO" id="GO:0071051">
    <property type="term" value="P:poly(A)-dependent snoRNA 3'-end processing"/>
    <property type="evidence" value="ECO:0007669"/>
    <property type="project" value="TreeGrafter"/>
</dbReference>
<dbReference type="GO" id="GO:0003727">
    <property type="term" value="F:single-stranded RNA binding"/>
    <property type="evidence" value="ECO:0007669"/>
    <property type="project" value="TreeGrafter"/>
</dbReference>
<keyword evidence="2" id="KW-0698">rRNA processing</keyword>
<dbReference type="GO" id="GO:0071037">
    <property type="term" value="P:nuclear polyadenylation-dependent snRNA catabolic process"/>
    <property type="evidence" value="ECO:0007669"/>
    <property type="project" value="TreeGrafter"/>
</dbReference>
<dbReference type="InterPro" id="IPR012588">
    <property type="entry name" value="Exosome-assoc_fac_Rrp6_N"/>
</dbReference>
<dbReference type="Pfam" id="PF08066">
    <property type="entry name" value="PMC2NT"/>
    <property type="match status" value="1"/>
</dbReference>
<evidence type="ECO:0000259" key="10">
    <source>
        <dbReference type="PROSITE" id="PS50967"/>
    </source>
</evidence>
<keyword evidence="3" id="KW-0540">Nuclease</keyword>
<dbReference type="GO" id="GO:0071035">
    <property type="term" value="P:nuclear polyadenylation-dependent rRNA catabolic process"/>
    <property type="evidence" value="ECO:0007669"/>
    <property type="project" value="TreeGrafter"/>
</dbReference>
<dbReference type="SMART" id="SM00341">
    <property type="entry name" value="HRDC"/>
    <property type="match status" value="1"/>
</dbReference>
<comment type="similarity">
    <text evidence="8">Belongs to the exosome component 10/RRP6 family.</text>
</comment>
<feature type="region of interest" description="Disordered" evidence="9">
    <location>
        <begin position="597"/>
        <end position="632"/>
    </location>
</feature>
<dbReference type="RefSeq" id="XP_007333873.1">
    <property type="nucleotide sequence ID" value="XM_007333811.1"/>
</dbReference>
<proteinExistence type="inferred from homology"/>
<dbReference type="Pfam" id="PF00570">
    <property type="entry name" value="HRDC"/>
    <property type="match status" value="1"/>
</dbReference>
<dbReference type="KEGG" id="abp:AGABI1DRAFT79866"/>
<reference evidence="12" key="1">
    <citation type="journal article" date="2012" name="Proc. Natl. Acad. Sci. U.S.A.">
        <title>Genome sequence of the button mushroom Agaricus bisporus reveals mechanisms governing adaptation to a humic-rich ecological niche.</title>
        <authorList>
            <person name="Morin E."/>
            <person name="Kohler A."/>
            <person name="Baker A.R."/>
            <person name="Foulongne-Oriol M."/>
            <person name="Lombard V."/>
            <person name="Nagy L.G."/>
            <person name="Ohm R.A."/>
            <person name="Patyshakuliyeva A."/>
            <person name="Brun A."/>
            <person name="Aerts A.L."/>
            <person name="Bailey A.M."/>
            <person name="Billette C."/>
            <person name="Coutinho P.M."/>
            <person name="Deakin G."/>
            <person name="Doddapaneni H."/>
            <person name="Floudas D."/>
            <person name="Grimwood J."/>
            <person name="Hilden K."/>
            <person name="Kuees U."/>
            <person name="LaButti K.M."/>
            <person name="Lapidus A."/>
            <person name="Lindquist E.A."/>
            <person name="Lucas S.M."/>
            <person name="Murat C."/>
            <person name="Riley R.W."/>
            <person name="Salamov A.A."/>
            <person name="Schmutz J."/>
            <person name="Subramanian V."/>
            <person name="Woesten H.A.B."/>
            <person name="Xu J."/>
            <person name="Eastwood D.C."/>
            <person name="Foster G.D."/>
            <person name="Sonnenberg A.S."/>
            <person name="Cullen D."/>
            <person name="de Vries R.P."/>
            <person name="Lundell T."/>
            <person name="Hibbett D.S."/>
            <person name="Henrissat B."/>
            <person name="Burton K.S."/>
            <person name="Kerrigan R.W."/>
            <person name="Challen M.P."/>
            <person name="Grigoriev I.V."/>
            <person name="Martin F."/>
        </authorList>
    </citation>
    <scope>NUCLEOTIDE SEQUENCE [LARGE SCALE GENOMIC DNA]</scope>
    <source>
        <strain evidence="12">JB137-S8 / ATCC MYA-4627 / FGSC 10392</strain>
    </source>
</reference>
<dbReference type="InterPro" id="IPR002562">
    <property type="entry name" value="3'-5'_exonuclease_dom"/>
</dbReference>
<evidence type="ECO:0000256" key="8">
    <source>
        <dbReference type="ARBA" id="ARBA00043957"/>
    </source>
</evidence>
<keyword evidence="4" id="KW-0378">Hydrolase</keyword>
<dbReference type="InterPro" id="IPR045092">
    <property type="entry name" value="Rrp6-like"/>
</dbReference>
<name>K5WXI4_AGABU</name>
<dbReference type="EMBL" id="JH971412">
    <property type="protein sequence ID" value="EKM75528.1"/>
    <property type="molecule type" value="Genomic_DNA"/>
</dbReference>
<dbReference type="GO" id="GO:0005730">
    <property type="term" value="C:nucleolus"/>
    <property type="evidence" value="ECO:0007669"/>
    <property type="project" value="TreeGrafter"/>
</dbReference>
<gene>
    <name evidence="11" type="ORF">AGABI1DRAFT_79866</name>
</gene>
<evidence type="ECO:0000256" key="6">
    <source>
        <dbReference type="ARBA" id="ARBA00022839"/>
    </source>
</evidence>
<organism evidence="11 12">
    <name type="scientific">Agaricus bisporus var. burnettii (strain JB137-S8 / ATCC MYA-4627 / FGSC 10392)</name>
    <name type="common">White button mushroom</name>
    <dbReference type="NCBI Taxonomy" id="597362"/>
    <lineage>
        <taxon>Eukaryota</taxon>
        <taxon>Fungi</taxon>
        <taxon>Dikarya</taxon>
        <taxon>Basidiomycota</taxon>
        <taxon>Agaricomycotina</taxon>
        <taxon>Agaricomycetes</taxon>
        <taxon>Agaricomycetidae</taxon>
        <taxon>Agaricales</taxon>
        <taxon>Agaricineae</taxon>
        <taxon>Agaricaceae</taxon>
        <taxon>Agaricus</taxon>
    </lineage>
</organism>
<evidence type="ECO:0000313" key="12">
    <source>
        <dbReference type="Proteomes" id="UP000008493"/>
    </source>
</evidence>
<keyword evidence="7" id="KW-0539">Nucleus</keyword>
<dbReference type="CDD" id="cd06147">
    <property type="entry name" value="Rrp6p_like_exo"/>
    <property type="match status" value="1"/>
</dbReference>
<dbReference type="AlphaFoldDB" id="K5WXI4"/>
<feature type="compositionally biased region" description="Low complexity" evidence="9">
    <location>
        <begin position="415"/>
        <end position="435"/>
    </location>
</feature>
<feature type="compositionally biased region" description="Basic residues" evidence="9">
    <location>
        <begin position="845"/>
        <end position="855"/>
    </location>
</feature>
<dbReference type="GO" id="GO:0000467">
    <property type="term" value="P:exonucleolytic trimming to generate mature 3'-end of 5.8S rRNA from tricistronic rRNA transcript (SSU-rRNA, 5.8S rRNA, LSU-rRNA)"/>
    <property type="evidence" value="ECO:0007669"/>
    <property type="project" value="InterPro"/>
</dbReference>
<protein>
    <recommendedName>
        <fullName evidence="10">HRDC domain-containing protein</fullName>
    </recommendedName>
</protein>
<evidence type="ECO:0000256" key="1">
    <source>
        <dbReference type="ARBA" id="ARBA00004123"/>
    </source>
</evidence>
<dbReference type="GO" id="GO:0071039">
    <property type="term" value="P:nuclear polyadenylation-dependent CUT catabolic process"/>
    <property type="evidence" value="ECO:0007669"/>
    <property type="project" value="TreeGrafter"/>
</dbReference>
<dbReference type="GO" id="GO:0000176">
    <property type="term" value="C:nuclear exosome (RNase complex)"/>
    <property type="evidence" value="ECO:0007669"/>
    <property type="project" value="InterPro"/>
</dbReference>
<feature type="region of interest" description="Disordered" evidence="9">
    <location>
        <begin position="413"/>
        <end position="451"/>
    </location>
</feature>
<feature type="domain" description="HRDC" evidence="10">
    <location>
        <begin position="518"/>
        <end position="599"/>
    </location>
</feature>
<dbReference type="GO" id="GO:0000175">
    <property type="term" value="F:3'-5'-RNA exonuclease activity"/>
    <property type="evidence" value="ECO:0007669"/>
    <property type="project" value="InterPro"/>
</dbReference>
<dbReference type="GO" id="GO:0071036">
    <property type="term" value="P:nuclear polyadenylation-dependent snoRNA catabolic process"/>
    <property type="evidence" value="ECO:0007669"/>
    <property type="project" value="TreeGrafter"/>
</dbReference>
<dbReference type="Pfam" id="PF01612">
    <property type="entry name" value="DNA_pol_A_exo1"/>
    <property type="match status" value="1"/>
</dbReference>
<dbReference type="PANTHER" id="PTHR12124:SF47">
    <property type="entry name" value="EXOSOME COMPONENT 10"/>
    <property type="match status" value="1"/>
</dbReference>
<dbReference type="InterPro" id="IPR036397">
    <property type="entry name" value="RNaseH_sf"/>
</dbReference>
<keyword evidence="6" id="KW-0269">Exonuclease</keyword>
<dbReference type="SUPFAM" id="SSF53098">
    <property type="entry name" value="Ribonuclease H-like"/>
    <property type="match status" value="1"/>
</dbReference>
<dbReference type="InterPro" id="IPR044876">
    <property type="entry name" value="HRDC_dom_sf"/>
</dbReference>
<dbReference type="HOGENOM" id="CLU_010129_3_0_1"/>
<dbReference type="GO" id="GO:0071044">
    <property type="term" value="P:histone mRNA catabolic process"/>
    <property type="evidence" value="ECO:0007669"/>
    <property type="project" value="TreeGrafter"/>
</dbReference>
<dbReference type="Gene3D" id="1.10.150.80">
    <property type="entry name" value="HRDC domain"/>
    <property type="match status" value="1"/>
</dbReference>
<dbReference type="GO" id="GO:0000166">
    <property type="term" value="F:nucleotide binding"/>
    <property type="evidence" value="ECO:0007669"/>
    <property type="project" value="InterPro"/>
</dbReference>
<dbReference type="PANTHER" id="PTHR12124">
    <property type="entry name" value="POLYMYOSITIS/SCLERODERMA AUTOANTIGEN-RELATED"/>
    <property type="match status" value="1"/>
</dbReference>
<accession>K5WXI4</accession>
<dbReference type="SMART" id="SM00474">
    <property type="entry name" value="35EXOc"/>
    <property type="match status" value="1"/>
</dbReference>
<feature type="compositionally biased region" description="Gly residues" evidence="9">
    <location>
        <begin position="597"/>
        <end position="606"/>
    </location>
</feature>
<dbReference type="Gene3D" id="3.30.420.10">
    <property type="entry name" value="Ribonuclease H-like superfamily/Ribonuclease H"/>
    <property type="match status" value="1"/>
</dbReference>
<evidence type="ECO:0000256" key="5">
    <source>
        <dbReference type="ARBA" id="ARBA00022835"/>
    </source>
</evidence>
<feature type="compositionally biased region" description="Polar residues" evidence="9">
    <location>
        <begin position="800"/>
        <end position="815"/>
    </location>
</feature>
<dbReference type="InterPro" id="IPR012337">
    <property type="entry name" value="RNaseH-like_sf"/>
</dbReference>
<evidence type="ECO:0000313" key="11">
    <source>
        <dbReference type="EMBL" id="EKM75528.1"/>
    </source>
</evidence>
<dbReference type="eggNOG" id="KOG2206">
    <property type="taxonomic scope" value="Eukaryota"/>
</dbReference>
<keyword evidence="5" id="KW-0271">Exosome</keyword>
<dbReference type="SUPFAM" id="SSF47819">
    <property type="entry name" value="HRDC-like"/>
    <property type="match status" value="1"/>
</dbReference>
<feature type="region of interest" description="Disordered" evidence="9">
    <location>
        <begin position="785"/>
        <end position="882"/>
    </location>
</feature>
<evidence type="ECO:0000256" key="3">
    <source>
        <dbReference type="ARBA" id="ARBA00022722"/>
    </source>
</evidence>
<dbReference type="InterPro" id="IPR049559">
    <property type="entry name" value="Rrp6p-like_exo"/>
</dbReference>
<dbReference type="InParanoid" id="K5WXI4"/>
<sequence length="882" mass="97757">MSESTKLQTAALAATRTAAGLPADIGFYRSIDSGLAHDVDAVSSRVLNLTNRLLQYSSSVNPQAAKGNRKGKTKLEDQDDVADNFHSLVVDVMDQLFERTDSCLDQILGRNKAPAISINPPAPQKRVRIFAIHVPANLILLQKVGSHKGALDPAIHHASQLPKPQLSFKYKADNDDAPWYPSLTHKYNALVPLGHVYADADDDTTVIANHPYRYEINHITYPSHVYAPANPSPPASLAETPYSWISTPDGLQNMLTKLRAASEIAVDLEHHSYRTYLGFLCLMQISTREEDFVVDVIALRDEMEVLNEVFTDPKIVKVFHGAESDIVWLQQDFNLYVVNLFDTYHASKLLEFPRHGLANLLEMYCDYIPDKRYQLADWRIRPLPKEMLEYARSDTHFLLFIYDNLRNALLDRGGPASRSRSSSPPNASTSLSTPPANILRTPPPTAHASKNPLHASINHVLTRSSETCLRVYVKEVYDRSSGTGSNGWDTLARKWNKPLFTALSFSYQSSSDEGHNVPEMQKAVYRAVHWWRESVSREEDESTRYVLPNQYLFRIAEAPPGDLGNLLRLFGSSVPVVVKRRAKELLDVVRNAVKRSLGGGDGGGGEAKVKVKEEGEKEEDEKGDEISESKEVKESFAETNEKLWGPLSQISFFLITMLKAPSSLFSKKIKNATIPATTASDYAATRSALFGSIANTGVVPGKEDVSQNSHFQELVTKINSTLVIMPSVPKVRQITLTVSSTVQVTSKEEDGNVVGMQVEIPYVPAAQRQKATVIEEKERDTIVVVGKSKTKKRKRTKSTQAAGSSSQAVDNNRSTSDGKEGEEGFDFSSVPNVLDENPEVEAKKPVKKRQRKAKGGPKSSDFPAPPRAYSEFKGGNQAHTFK</sequence>
<dbReference type="InterPro" id="IPR010997">
    <property type="entry name" value="HRDC-like_sf"/>
</dbReference>
<dbReference type="GeneID" id="18831618"/>
<dbReference type="OMA" id="YRAVHAW"/>
<dbReference type="Proteomes" id="UP000008493">
    <property type="component" value="Unassembled WGS sequence"/>
</dbReference>
<dbReference type="PROSITE" id="PS50967">
    <property type="entry name" value="HRDC"/>
    <property type="match status" value="1"/>
</dbReference>
<dbReference type="GO" id="GO:0071038">
    <property type="term" value="P:TRAMP-dependent tRNA surveillance pathway"/>
    <property type="evidence" value="ECO:0007669"/>
    <property type="project" value="TreeGrafter"/>
</dbReference>